<keyword evidence="1" id="KW-0472">Membrane</keyword>
<accession>A0A7D5M4L1</accession>
<keyword evidence="1" id="KW-1133">Transmembrane helix</keyword>
<evidence type="ECO:0000256" key="1">
    <source>
        <dbReference type="SAM" id="Phobius"/>
    </source>
</evidence>
<feature type="transmembrane region" description="Helical" evidence="1">
    <location>
        <begin position="70"/>
        <end position="95"/>
    </location>
</feature>
<reference evidence="2 3" key="1">
    <citation type="submission" date="2018-02" db="EMBL/GenBank/DDBJ databases">
        <title>Complete genome of Nitrosopumilus ureaphilus PS0.</title>
        <authorList>
            <person name="Qin W."/>
            <person name="Zheng Y."/>
            <person name="Stahl D.A."/>
        </authorList>
    </citation>
    <scope>NUCLEOTIDE SEQUENCE [LARGE SCALE GENOMIC DNA]</scope>
    <source>
        <strain evidence="2 3">PS0</strain>
    </source>
</reference>
<keyword evidence="3" id="KW-1185">Reference proteome</keyword>
<dbReference type="EMBL" id="CP026995">
    <property type="protein sequence ID" value="QLH07094.1"/>
    <property type="molecule type" value="Genomic_DNA"/>
</dbReference>
<gene>
    <name evidence="2" type="ORF">C5F50_08435</name>
</gene>
<dbReference type="Proteomes" id="UP000509478">
    <property type="component" value="Chromosome"/>
</dbReference>
<proteinExistence type="predicted"/>
<name>A0A7D5M4L1_9ARCH</name>
<protein>
    <recommendedName>
        <fullName evidence="4">Type IV pilin</fullName>
    </recommendedName>
</protein>
<organism evidence="2 3">
    <name type="scientific">Nitrosopumilus ureiphilus</name>
    <dbReference type="NCBI Taxonomy" id="1470067"/>
    <lineage>
        <taxon>Archaea</taxon>
        <taxon>Nitrososphaerota</taxon>
        <taxon>Nitrososphaeria</taxon>
        <taxon>Nitrosopumilales</taxon>
        <taxon>Nitrosopumilaceae</taxon>
        <taxon>Nitrosopumilus</taxon>
    </lineage>
</organism>
<dbReference type="AlphaFoldDB" id="A0A7D5M4L1"/>
<dbReference type="KEGG" id="nue:C5F50_08435"/>
<evidence type="ECO:0008006" key="4">
    <source>
        <dbReference type="Google" id="ProtNLM"/>
    </source>
</evidence>
<evidence type="ECO:0000313" key="3">
    <source>
        <dbReference type="Proteomes" id="UP000509478"/>
    </source>
</evidence>
<keyword evidence="1" id="KW-0812">Transmembrane</keyword>
<evidence type="ECO:0000313" key="2">
    <source>
        <dbReference type="EMBL" id="QLH07094.1"/>
    </source>
</evidence>
<sequence>MGLSEKELQENIQKMSPGDKLICNKLTLHLTSIKEFHQETMYVLKLFDVNKKCIRNGPAILTKPKKQRRAFSTFIATIILVGISVAGSAIILPLLTSSTDTINQNTACYLVNVKLYKITSAFQAYFIANLQNSGNIYVTDVSITFADDLNAKYGFYENSLTLLPGTSLVKNQTFAGTITKGNSYIVDANIIAEDGSKASCIQVVTAR</sequence>